<accession>A0A1Z5JSE1</accession>
<proteinExistence type="predicted"/>
<reference evidence="2 3" key="1">
    <citation type="journal article" date="2015" name="Plant Cell">
        <title>Oil accumulation by the oleaginous diatom Fistulifera solaris as revealed by the genome and transcriptome.</title>
        <authorList>
            <person name="Tanaka T."/>
            <person name="Maeda Y."/>
            <person name="Veluchamy A."/>
            <person name="Tanaka M."/>
            <person name="Abida H."/>
            <person name="Marechal E."/>
            <person name="Bowler C."/>
            <person name="Muto M."/>
            <person name="Sunaga Y."/>
            <person name="Tanaka M."/>
            <person name="Yoshino T."/>
            <person name="Taniguchi T."/>
            <person name="Fukuda Y."/>
            <person name="Nemoto M."/>
            <person name="Matsumoto M."/>
            <person name="Wong P.S."/>
            <person name="Aburatani S."/>
            <person name="Fujibuchi W."/>
        </authorList>
    </citation>
    <scope>NUCLEOTIDE SEQUENCE [LARGE SCALE GENOMIC DNA]</scope>
    <source>
        <strain evidence="2 3">JPCC DA0580</strain>
    </source>
</reference>
<keyword evidence="1" id="KW-0812">Transmembrane</keyword>
<keyword evidence="3" id="KW-1185">Reference proteome</keyword>
<protein>
    <submittedName>
        <fullName evidence="2">Uncharacterized protein</fullName>
    </submittedName>
</protein>
<dbReference type="OrthoDB" id="48910at2759"/>
<keyword evidence="1" id="KW-0472">Membrane</keyword>
<sequence length="173" mass="19233">MAIVVTGATCLFSSRLPFSEIVLQGTGALLCWLLAGYLLYRSLQKQTRRQQQQQSFDPNEAMPLVTPPSSQIGAIDDDVTQPWMVVTMTFVGSLDEIMYFPGLLLGHLFTAWELCLGAFLAGCIMLLVVLTCLRQSQPLMNFLDRIPLYVVVAVFAVVMTVQLIQEWGSEMGH</sequence>
<feature type="transmembrane region" description="Helical" evidence="1">
    <location>
        <begin position="111"/>
        <end position="134"/>
    </location>
</feature>
<dbReference type="InParanoid" id="A0A1Z5JSE1"/>
<organism evidence="2 3">
    <name type="scientific">Fistulifera solaris</name>
    <name type="common">Oleaginous diatom</name>
    <dbReference type="NCBI Taxonomy" id="1519565"/>
    <lineage>
        <taxon>Eukaryota</taxon>
        <taxon>Sar</taxon>
        <taxon>Stramenopiles</taxon>
        <taxon>Ochrophyta</taxon>
        <taxon>Bacillariophyta</taxon>
        <taxon>Bacillariophyceae</taxon>
        <taxon>Bacillariophycidae</taxon>
        <taxon>Naviculales</taxon>
        <taxon>Naviculaceae</taxon>
        <taxon>Fistulifera</taxon>
    </lineage>
</organism>
<feature type="transmembrane region" description="Helical" evidence="1">
    <location>
        <begin position="21"/>
        <end position="40"/>
    </location>
</feature>
<feature type="transmembrane region" description="Helical" evidence="1">
    <location>
        <begin position="146"/>
        <end position="164"/>
    </location>
</feature>
<comment type="caution">
    <text evidence="2">The sequence shown here is derived from an EMBL/GenBank/DDBJ whole genome shotgun (WGS) entry which is preliminary data.</text>
</comment>
<evidence type="ECO:0000313" key="2">
    <source>
        <dbReference type="EMBL" id="GAX16937.1"/>
    </source>
</evidence>
<gene>
    <name evidence="2" type="ORF">FisN_5Hh314</name>
</gene>
<dbReference type="AlphaFoldDB" id="A0A1Z5JSE1"/>
<name>A0A1Z5JSE1_FISSO</name>
<dbReference type="Proteomes" id="UP000198406">
    <property type="component" value="Unassembled WGS sequence"/>
</dbReference>
<keyword evidence="1" id="KW-1133">Transmembrane helix</keyword>
<evidence type="ECO:0000313" key="3">
    <source>
        <dbReference type="Proteomes" id="UP000198406"/>
    </source>
</evidence>
<evidence type="ECO:0000256" key="1">
    <source>
        <dbReference type="SAM" id="Phobius"/>
    </source>
</evidence>
<dbReference type="EMBL" id="BDSP01000111">
    <property type="protein sequence ID" value="GAX16937.1"/>
    <property type="molecule type" value="Genomic_DNA"/>
</dbReference>